<dbReference type="InterPro" id="IPR017451">
    <property type="entry name" value="F-box-assoc_interact_dom"/>
</dbReference>
<dbReference type="Gene3D" id="1.20.1280.50">
    <property type="match status" value="1"/>
</dbReference>
<evidence type="ECO:0000313" key="1">
    <source>
        <dbReference type="EnsemblPlants" id="EMT16279"/>
    </source>
</evidence>
<dbReference type="AlphaFoldDB" id="N1QYS2"/>
<accession>N1QYS2</accession>
<dbReference type="EnsemblPlants" id="EMT16279">
    <property type="protein sequence ID" value="EMT16279"/>
    <property type="gene ID" value="F775_02608"/>
</dbReference>
<dbReference type="InterPro" id="IPR036047">
    <property type="entry name" value="F-box-like_dom_sf"/>
</dbReference>
<dbReference type="Pfam" id="PF00646">
    <property type="entry name" value="F-box"/>
    <property type="match status" value="1"/>
</dbReference>
<dbReference type="SUPFAM" id="SSF81383">
    <property type="entry name" value="F-box domain"/>
    <property type="match status" value="1"/>
</dbReference>
<dbReference type="PANTHER" id="PTHR31111:SF133">
    <property type="entry name" value="OS07G0196600 PROTEIN"/>
    <property type="match status" value="1"/>
</dbReference>
<dbReference type="Pfam" id="PF08268">
    <property type="entry name" value="FBA_3"/>
    <property type="match status" value="1"/>
</dbReference>
<sequence length="396" mass="45679">MAPAAKRRTKTPYMSDELVSEILARLPVESLLRFRCVCKAWRATISGDASFHRAHLRLQKPCLLVSPHTEDLYYLDLDEDLLPKDKIGLYRWEPNQQGTTVPLLHATDLSSDDAMHDFAHCDGLLPWSPGADPPRRVPGVFSPTSHQAFGLGRDPRSNTYKVARFFYRSVYARATGGSGYQYYHYTTGMEVFTIGTDRHWRETATQPPYPVLPRRSATFFKGSLIWTVDQDNLADPAPGFLRFSLENEVFGVMSPPPCPPRPEYTMSRLAELRGELCLVCVEQDNELVEMWMCDDVEKPRWDQRHTVIVSTFMSPDLYPIAAFDDEIVFKQWKYHTRRYDLKTEAFGDVFRLENLKYHNPSTGMLGYQRRFLSYFDVIPYVPSIIPLPKEGFSYFD</sequence>
<protein>
    <submittedName>
        <fullName evidence="1">Uncharacterized protein</fullName>
    </submittedName>
</protein>
<proteinExistence type="predicted"/>
<dbReference type="InterPro" id="IPR013187">
    <property type="entry name" value="F-box-assoc_dom_typ3"/>
</dbReference>
<organism evidence="1">
    <name type="scientific">Aegilops tauschii</name>
    <name type="common">Tausch's goatgrass</name>
    <name type="synonym">Aegilops squarrosa</name>
    <dbReference type="NCBI Taxonomy" id="37682"/>
    <lineage>
        <taxon>Eukaryota</taxon>
        <taxon>Viridiplantae</taxon>
        <taxon>Streptophyta</taxon>
        <taxon>Embryophyta</taxon>
        <taxon>Tracheophyta</taxon>
        <taxon>Spermatophyta</taxon>
        <taxon>Magnoliopsida</taxon>
        <taxon>Liliopsida</taxon>
        <taxon>Poales</taxon>
        <taxon>Poaceae</taxon>
        <taxon>BOP clade</taxon>
        <taxon>Pooideae</taxon>
        <taxon>Triticodae</taxon>
        <taxon>Triticeae</taxon>
        <taxon>Triticinae</taxon>
        <taxon>Aegilops</taxon>
    </lineage>
</organism>
<dbReference type="PANTHER" id="PTHR31111">
    <property type="entry name" value="BNAA05G37150D PROTEIN-RELATED"/>
    <property type="match status" value="1"/>
</dbReference>
<reference evidence="1" key="1">
    <citation type="submission" date="2015-06" db="UniProtKB">
        <authorList>
            <consortium name="EnsemblPlants"/>
        </authorList>
    </citation>
    <scope>IDENTIFICATION</scope>
</reference>
<dbReference type="NCBIfam" id="TIGR01640">
    <property type="entry name" value="F_box_assoc_1"/>
    <property type="match status" value="1"/>
</dbReference>
<dbReference type="CDD" id="cd22157">
    <property type="entry name" value="F-box_AtFBW1-like"/>
    <property type="match status" value="1"/>
</dbReference>
<name>N1QYS2_AEGTA</name>
<dbReference type="InterPro" id="IPR001810">
    <property type="entry name" value="F-box_dom"/>
</dbReference>
<dbReference type="SMART" id="SM00256">
    <property type="entry name" value="FBOX"/>
    <property type="match status" value="1"/>
</dbReference>